<dbReference type="EMBL" id="FODD01000033">
    <property type="protein sequence ID" value="SEO63282.1"/>
    <property type="molecule type" value="Genomic_DNA"/>
</dbReference>
<sequence>MRVIADRRSVLVEVRKYDGALSGRWTAGRLGQDEHGVWLGTAQGVPVQSDAGGWPNRFPHVMVIPRGQWWIATFCADPGPELYGDICTVPEWNADRTVLHAVDLDLDVVRPRGGTAYSKDEDEFAEHRVRFGYPDHVVARARQTCHWLMAAARRDGHGAEPFASAYRDWLSLFVGPPLLP</sequence>
<evidence type="ECO:0000313" key="3">
    <source>
        <dbReference type="EMBL" id="SEP00453.1"/>
    </source>
</evidence>
<evidence type="ECO:0000313" key="2">
    <source>
        <dbReference type="EMBL" id="SEO63282.1"/>
    </source>
</evidence>
<protein>
    <recommendedName>
        <fullName evidence="1">DUF402 domain-containing protein</fullName>
    </recommendedName>
</protein>
<dbReference type="Gene3D" id="2.40.380.10">
    <property type="entry name" value="FomD-like"/>
    <property type="match status" value="1"/>
</dbReference>
<dbReference type="EMBL" id="FODD01000068">
    <property type="protein sequence ID" value="SEP00453.1"/>
    <property type="molecule type" value="Genomic_DNA"/>
</dbReference>
<proteinExistence type="predicted"/>
<dbReference type="Proteomes" id="UP000181951">
    <property type="component" value="Unassembled WGS sequence"/>
</dbReference>
<evidence type="ECO:0000259" key="1">
    <source>
        <dbReference type="Pfam" id="PF04167"/>
    </source>
</evidence>
<evidence type="ECO:0000313" key="4">
    <source>
        <dbReference type="Proteomes" id="UP000181951"/>
    </source>
</evidence>
<dbReference type="InterPro" id="IPR007295">
    <property type="entry name" value="DUF402"/>
</dbReference>
<dbReference type="STRING" id="310780.SAMN05216267_103381"/>
<dbReference type="AlphaFoldDB" id="A0A1H8RA89"/>
<keyword evidence="4" id="KW-1185">Reference proteome</keyword>
<dbReference type="Pfam" id="PF04167">
    <property type="entry name" value="DUF402"/>
    <property type="match status" value="1"/>
</dbReference>
<feature type="domain" description="DUF402" evidence="1">
    <location>
        <begin position="19"/>
        <end position="156"/>
    </location>
</feature>
<dbReference type="InterPro" id="IPR035930">
    <property type="entry name" value="FomD-like_sf"/>
</dbReference>
<gene>
    <name evidence="2" type="ORF">SAMN05216267_103381</name>
    <name evidence="3" type="ORF">SAMN05216267_106819</name>
</gene>
<reference evidence="2 4" key="1">
    <citation type="submission" date="2016-10" db="EMBL/GenBank/DDBJ databases">
        <authorList>
            <person name="de Groot N.N."/>
        </authorList>
    </citation>
    <scope>NUCLEOTIDE SEQUENCE [LARGE SCALE GENOMIC DNA]</scope>
    <source>
        <strain evidence="2 4">CGMCC 4.2026</strain>
    </source>
</reference>
<name>A0A1H8RA89_9ACTN</name>
<accession>A0A1H8RA89</accession>
<dbReference type="SUPFAM" id="SSF159234">
    <property type="entry name" value="FomD-like"/>
    <property type="match status" value="1"/>
</dbReference>
<dbReference type="OrthoDB" id="3531052at2"/>
<organism evidence="2 4">
    <name type="scientific">Actinacidiphila rubida</name>
    <dbReference type="NCBI Taxonomy" id="310780"/>
    <lineage>
        <taxon>Bacteria</taxon>
        <taxon>Bacillati</taxon>
        <taxon>Actinomycetota</taxon>
        <taxon>Actinomycetes</taxon>
        <taxon>Kitasatosporales</taxon>
        <taxon>Streptomycetaceae</taxon>
        <taxon>Actinacidiphila</taxon>
    </lineage>
</organism>